<dbReference type="RefSeq" id="WP_109724031.1">
    <property type="nucleotide sequence ID" value="NZ_MSZV01000073.1"/>
</dbReference>
<dbReference type="Pfam" id="PF20101">
    <property type="entry name" value="DUF6491"/>
    <property type="match status" value="1"/>
</dbReference>
<keyword evidence="2" id="KW-0732">Signal</keyword>
<evidence type="ECO:0000313" key="4">
    <source>
        <dbReference type="Proteomes" id="UP000245812"/>
    </source>
</evidence>
<accession>A0A316I0B8</accession>
<dbReference type="InterPro" id="IPR045500">
    <property type="entry name" value="DUF6491"/>
</dbReference>
<evidence type="ECO:0000313" key="3">
    <source>
        <dbReference type="EMBL" id="PWK85913.1"/>
    </source>
</evidence>
<dbReference type="EMBL" id="QGHC01000008">
    <property type="protein sequence ID" value="PWK85913.1"/>
    <property type="molecule type" value="Genomic_DNA"/>
</dbReference>
<dbReference type="OrthoDB" id="6047015at2"/>
<feature type="signal peptide" evidence="2">
    <location>
        <begin position="1"/>
        <end position="22"/>
    </location>
</feature>
<feature type="region of interest" description="Disordered" evidence="1">
    <location>
        <begin position="132"/>
        <end position="151"/>
    </location>
</feature>
<organism evidence="3 4">
    <name type="scientific">Fulvimonas soli</name>
    <dbReference type="NCBI Taxonomy" id="155197"/>
    <lineage>
        <taxon>Bacteria</taxon>
        <taxon>Pseudomonadati</taxon>
        <taxon>Pseudomonadota</taxon>
        <taxon>Gammaproteobacteria</taxon>
        <taxon>Lysobacterales</taxon>
        <taxon>Rhodanobacteraceae</taxon>
        <taxon>Fulvimonas</taxon>
    </lineage>
</organism>
<sequence>MSAMPMRPLLAAALAGLLAACATGPSQGEAARKAAYAAAAGAPVKSFRFYNPLWSWEALGADQVAIYTRPREAWLLDVPGCTQLPFTNVIGLTSNLHEVSVRFDRVLTDRNTFPCYITRIRPVDVGRLKEVQREQRKVEERPRPADGAPGG</sequence>
<feature type="chain" id="PRO_5016278052" evidence="2">
    <location>
        <begin position="23"/>
        <end position="151"/>
    </location>
</feature>
<reference evidence="3 4" key="1">
    <citation type="submission" date="2018-05" db="EMBL/GenBank/DDBJ databases">
        <title>Genomic Encyclopedia of Type Strains, Phase IV (KMG-IV): sequencing the most valuable type-strain genomes for metagenomic binning, comparative biology and taxonomic classification.</title>
        <authorList>
            <person name="Goeker M."/>
        </authorList>
    </citation>
    <scope>NUCLEOTIDE SEQUENCE [LARGE SCALE GENOMIC DNA]</scope>
    <source>
        <strain evidence="3 4">DSM 14263</strain>
    </source>
</reference>
<name>A0A316I0B8_9GAMM</name>
<dbReference type="Proteomes" id="UP000245812">
    <property type="component" value="Unassembled WGS sequence"/>
</dbReference>
<proteinExistence type="predicted"/>
<gene>
    <name evidence="3" type="ORF">C7456_108209</name>
</gene>
<comment type="caution">
    <text evidence="3">The sequence shown here is derived from an EMBL/GenBank/DDBJ whole genome shotgun (WGS) entry which is preliminary data.</text>
</comment>
<protein>
    <submittedName>
        <fullName evidence="3">Uncharacterized protein</fullName>
    </submittedName>
</protein>
<evidence type="ECO:0000256" key="2">
    <source>
        <dbReference type="SAM" id="SignalP"/>
    </source>
</evidence>
<keyword evidence="4" id="KW-1185">Reference proteome</keyword>
<feature type="compositionally biased region" description="Basic and acidic residues" evidence="1">
    <location>
        <begin position="132"/>
        <end position="144"/>
    </location>
</feature>
<dbReference type="AlphaFoldDB" id="A0A316I0B8"/>
<dbReference type="PROSITE" id="PS51257">
    <property type="entry name" value="PROKAR_LIPOPROTEIN"/>
    <property type="match status" value="1"/>
</dbReference>
<evidence type="ECO:0000256" key="1">
    <source>
        <dbReference type="SAM" id="MobiDB-lite"/>
    </source>
</evidence>